<keyword evidence="1" id="KW-0349">Heme</keyword>
<protein>
    <recommendedName>
        <fullName evidence="3">Globin domain-containing protein</fullName>
    </recommendedName>
</protein>
<dbReference type="Proteomes" id="UP000821866">
    <property type="component" value="Unassembled WGS sequence"/>
</dbReference>
<dbReference type="Pfam" id="PF00042">
    <property type="entry name" value="Globin"/>
    <property type="match status" value="1"/>
</dbReference>
<evidence type="ECO:0000256" key="2">
    <source>
        <dbReference type="SAM" id="MobiDB-lite"/>
    </source>
</evidence>
<comment type="similarity">
    <text evidence="1">Belongs to the globin family.</text>
</comment>
<comment type="caution">
    <text evidence="4">The sequence shown here is derived from an EMBL/GenBank/DDBJ whole genome shotgun (WGS) entry which is preliminary data.</text>
</comment>
<accession>A0A9J6CW87</accession>
<evidence type="ECO:0000313" key="4">
    <source>
        <dbReference type="EMBL" id="KAH7934680.1"/>
    </source>
</evidence>
<evidence type="ECO:0000256" key="1">
    <source>
        <dbReference type="RuleBase" id="RU000356"/>
    </source>
</evidence>
<keyword evidence="1" id="KW-0408">Iron</keyword>
<dbReference type="GO" id="GO:0020037">
    <property type="term" value="F:heme binding"/>
    <property type="evidence" value="ECO:0007669"/>
    <property type="project" value="InterPro"/>
</dbReference>
<keyword evidence="1" id="KW-0561">Oxygen transport</keyword>
<dbReference type="GO" id="GO:0019825">
    <property type="term" value="F:oxygen binding"/>
    <property type="evidence" value="ECO:0007669"/>
    <property type="project" value="InterPro"/>
</dbReference>
<organism evidence="4 5">
    <name type="scientific">Rhipicephalus microplus</name>
    <name type="common">Cattle tick</name>
    <name type="synonym">Boophilus microplus</name>
    <dbReference type="NCBI Taxonomy" id="6941"/>
    <lineage>
        <taxon>Eukaryota</taxon>
        <taxon>Metazoa</taxon>
        <taxon>Ecdysozoa</taxon>
        <taxon>Arthropoda</taxon>
        <taxon>Chelicerata</taxon>
        <taxon>Arachnida</taxon>
        <taxon>Acari</taxon>
        <taxon>Parasitiformes</taxon>
        <taxon>Ixodida</taxon>
        <taxon>Ixodoidea</taxon>
        <taxon>Ixodidae</taxon>
        <taxon>Rhipicephalinae</taxon>
        <taxon>Rhipicephalus</taxon>
        <taxon>Boophilus</taxon>
    </lineage>
</organism>
<dbReference type="InterPro" id="IPR000971">
    <property type="entry name" value="Globin"/>
</dbReference>
<evidence type="ECO:0000313" key="5">
    <source>
        <dbReference type="Proteomes" id="UP000821866"/>
    </source>
</evidence>
<dbReference type="Gene3D" id="1.10.490.10">
    <property type="entry name" value="Globins"/>
    <property type="match status" value="1"/>
</dbReference>
<dbReference type="CDD" id="cd01040">
    <property type="entry name" value="Mb-like"/>
    <property type="match status" value="1"/>
</dbReference>
<keyword evidence="1" id="KW-0479">Metal-binding</keyword>
<proteinExistence type="inferred from homology"/>
<dbReference type="InterPro" id="IPR044399">
    <property type="entry name" value="Mb-like_M"/>
</dbReference>
<reference evidence="4" key="2">
    <citation type="submission" date="2021-09" db="EMBL/GenBank/DDBJ databases">
        <authorList>
            <person name="Jia N."/>
            <person name="Wang J."/>
            <person name="Shi W."/>
            <person name="Du L."/>
            <person name="Sun Y."/>
            <person name="Zhan W."/>
            <person name="Jiang J."/>
            <person name="Wang Q."/>
            <person name="Zhang B."/>
            <person name="Ji P."/>
            <person name="Sakyi L.B."/>
            <person name="Cui X."/>
            <person name="Yuan T."/>
            <person name="Jiang B."/>
            <person name="Yang W."/>
            <person name="Lam T.T.-Y."/>
            <person name="Chang Q."/>
            <person name="Ding S."/>
            <person name="Wang X."/>
            <person name="Zhu J."/>
            <person name="Ruan X."/>
            <person name="Zhao L."/>
            <person name="Wei J."/>
            <person name="Que T."/>
            <person name="Du C."/>
            <person name="Cheng J."/>
            <person name="Dai P."/>
            <person name="Han X."/>
            <person name="Huang E."/>
            <person name="Gao Y."/>
            <person name="Liu J."/>
            <person name="Shao H."/>
            <person name="Ye R."/>
            <person name="Li L."/>
            <person name="Wei W."/>
            <person name="Wang X."/>
            <person name="Wang C."/>
            <person name="Huo Q."/>
            <person name="Li W."/>
            <person name="Guo W."/>
            <person name="Chen H."/>
            <person name="Chen S."/>
            <person name="Zhou L."/>
            <person name="Zhou L."/>
            <person name="Ni X."/>
            <person name="Tian J."/>
            <person name="Zhou Y."/>
            <person name="Sheng Y."/>
            <person name="Liu T."/>
            <person name="Pan Y."/>
            <person name="Xia L."/>
            <person name="Li J."/>
            <person name="Zhao F."/>
            <person name="Cao W."/>
        </authorList>
    </citation>
    <scope>NUCLEOTIDE SEQUENCE</scope>
    <source>
        <strain evidence="4">Rmic-2018</strain>
        <tissue evidence="4">Larvae</tissue>
    </source>
</reference>
<dbReference type="SUPFAM" id="SSF46458">
    <property type="entry name" value="Globin-like"/>
    <property type="match status" value="1"/>
</dbReference>
<reference evidence="4" key="1">
    <citation type="journal article" date="2020" name="Cell">
        <title>Large-Scale Comparative Analyses of Tick Genomes Elucidate Their Genetic Diversity and Vector Capacities.</title>
        <authorList>
            <consortium name="Tick Genome and Microbiome Consortium (TIGMIC)"/>
            <person name="Jia N."/>
            <person name="Wang J."/>
            <person name="Shi W."/>
            <person name="Du L."/>
            <person name="Sun Y."/>
            <person name="Zhan W."/>
            <person name="Jiang J.F."/>
            <person name="Wang Q."/>
            <person name="Zhang B."/>
            <person name="Ji P."/>
            <person name="Bell-Sakyi L."/>
            <person name="Cui X.M."/>
            <person name="Yuan T.T."/>
            <person name="Jiang B.G."/>
            <person name="Yang W.F."/>
            <person name="Lam T.T."/>
            <person name="Chang Q.C."/>
            <person name="Ding S.J."/>
            <person name="Wang X.J."/>
            <person name="Zhu J.G."/>
            <person name="Ruan X.D."/>
            <person name="Zhao L."/>
            <person name="Wei J.T."/>
            <person name="Ye R.Z."/>
            <person name="Que T.C."/>
            <person name="Du C.H."/>
            <person name="Zhou Y.H."/>
            <person name="Cheng J.X."/>
            <person name="Dai P.F."/>
            <person name="Guo W.B."/>
            <person name="Han X.H."/>
            <person name="Huang E.J."/>
            <person name="Li L.F."/>
            <person name="Wei W."/>
            <person name="Gao Y.C."/>
            <person name="Liu J.Z."/>
            <person name="Shao H.Z."/>
            <person name="Wang X."/>
            <person name="Wang C.C."/>
            <person name="Yang T.C."/>
            <person name="Huo Q.B."/>
            <person name="Li W."/>
            <person name="Chen H.Y."/>
            <person name="Chen S.E."/>
            <person name="Zhou L.G."/>
            <person name="Ni X.B."/>
            <person name="Tian J.H."/>
            <person name="Sheng Y."/>
            <person name="Liu T."/>
            <person name="Pan Y.S."/>
            <person name="Xia L.Y."/>
            <person name="Li J."/>
            <person name="Zhao F."/>
            <person name="Cao W.C."/>
        </authorList>
    </citation>
    <scope>NUCLEOTIDE SEQUENCE</scope>
    <source>
        <strain evidence="4">Rmic-2018</strain>
    </source>
</reference>
<dbReference type="EMBL" id="JABSTU010006055">
    <property type="protein sequence ID" value="KAH7934680.1"/>
    <property type="molecule type" value="Genomic_DNA"/>
</dbReference>
<name>A0A9J6CW87_RHIMP</name>
<gene>
    <name evidence="4" type="ORF">HPB51_028956</name>
</gene>
<dbReference type="AlphaFoldDB" id="A0A9J6CW87"/>
<dbReference type="InterPro" id="IPR009050">
    <property type="entry name" value="Globin-like_sf"/>
</dbReference>
<dbReference type="GO" id="GO:0005344">
    <property type="term" value="F:oxygen carrier activity"/>
    <property type="evidence" value="ECO:0007669"/>
    <property type="project" value="UniProtKB-KW"/>
</dbReference>
<keyword evidence="5" id="KW-1185">Reference proteome</keyword>
<feature type="region of interest" description="Disordered" evidence="2">
    <location>
        <begin position="192"/>
        <end position="223"/>
    </location>
</feature>
<keyword evidence="1" id="KW-0813">Transport</keyword>
<feature type="domain" description="Globin" evidence="3">
    <location>
        <begin position="3"/>
        <end position="92"/>
    </location>
</feature>
<sequence>MRRSYFSSSSVSWQSEGFRAHGCAIGYHLTSMVENILDPAIFEVLVRRKVSKHFHRQGVRPRHFEVMGEIVIDVLQAKEEPLRTPAAVDAWKFLSYMVTIIADGLDEAASELDQEKTKYSTVHAPTNTMDESALTVSSHATEKGCEGTTTLTGAKKLDSVSGPNVISTSAKFASSGINEALEDLAATCSAKSPSKKRRLQPNLHASDVGQGGGAQGITTVTSL</sequence>
<dbReference type="InterPro" id="IPR012292">
    <property type="entry name" value="Globin/Proto"/>
</dbReference>
<evidence type="ECO:0000259" key="3">
    <source>
        <dbReference type="Pfam" id="PF00042"/>
    </source>
</evidence>